<dbReference type="PANTHER" id="PTHR10226">
    <property type="entry name" value="A KINASE ANCHOR PROTEIN"/>
    <property type="match status" value="1"/>
</dbReference>
<feature type="compositionally biased region" description="Polar residues" evidence="3">
    <location>
        <begin position="751"/>
        <end position="761"/>
    </location>
</feature>
<dbReference type="PANTHER" id="PTHR10226:SF7">
    <property type="entry name" value="A-KINASE ANCHOR PROTEIN SPHKAP"/>
    <property type="match status" value="1"/>
</dbReference>
<name>A0A8C5JM11_JUNHY</name>
<evidence type="ECO:0000259" key="4">
    <source>
        <dbReference type="Pfam" id="PF05716"/>
    </source>
</evidence>
<feature type="compositionally biased region" description="Basic and acidic residues" evidence="3">
    <location>
        <begin position="1380"/>
        <end position="1391"/>
    </location>
</feature>
<protein>
    <submittedName>
        <fullName evidence="5">SPHK1 interactor, AKAP domain containing</fullName>
    </submittedName>
</protein>
<feature type="region of interest" description="Disordered" evidence="3">
    <location>
        <begin position="1327"/>
        <end position="1471"/>
    </location>
</feature>
<sequence>LNSLLESTDYWLQNQRTPCQIGFLEDKSESSCASVCFVNLDANRDDCSDEQVKQKLISVSPSLPKLISSMNVQPPKENEIVLLSGLTAGNLQADYEVPQCPWLADVCLVQCARGDRRNSASCIIFEINKFLIGLELVQERQLQTETRVLKPEDDTNCSVSSIEEDFLTASEHLEDDNEADEYKAGKSRGTEPNSSSDVKKSKGKGFENIHYRKARLPFILEGNCINKDNAAAQVSETVNVVAEDGISQPEAKSDQEILWQKELAEKGTSSFSTTNLTSGSENSTLVVEDVSITKMAKEEPWGDPTAKHSSKADGEDCAGIRKTDPPSQNEQATTGQYATNLAESVLQDAFIRLSQSRPSFSEEAAVSISVGSSCKSEDASASRSWNELPKIVIVQSPDSSENVPDWPGSAFPSLSHWAEAESSAEVSDYFEEEHANGHDQSALEVALACAATVIGTISSPQAAEKFRREQEAADSRSGAAADEEVQAAPSQLLQCAGTEYSFPSALCGMTQVASAVAICGLGDTKEDKYPATSSGLLSAAQASAAITLHCSLAVGSSMEKLNESIAEALLKEASVILTKPNTYKNVGHFMESMNRKIIETAARPRVPHADGVIRDELAQNLSNIILRHSMEEVRKKRQLQAHSEDGWSTQNIFTETANELLFNIIYFTCKKMNDIRQLEECSPLFSEGTKAEKVTRAEGWPTLVTACETSHSPLDHSAAQPFGTSYSTSTSKDLEKVTSTCKSEIKDVNSNEGSILNSEPSGDTGHNILGAKTSPKKRYLKRTARDCYKSPNQSNNQHQKKDYRSFSDRENTLANNECRHGVQEQLSSSATINTENQAKIKCDSVLNNDVQLSLSLLGNHVLLPSQPVLQVKNSRDKYCITDFAEELAETVVSMATEIAAICLENSNGKQPWFCAWKRGNEYLVTQSLSCRTMKRKKETHTNGSVVRKHRAPRLSEIKRKTDEHPELKEKLMNRVVDESINLEDTPDSVNLFANEVAAKIMNLTELSMVDSIWQGPNHPRNRLHCERWSRAKASSCESIPEEDSDSKASFNTLGLMNSFGHSLSQTSSVSKQSSCESITDEFSRFMVNQMENEGRGFDLLLDYYAGKNANNILTSALQQVAKKNGHLNVRPSCPSKQSSTESITEEFYRYMLREIEKENKDNASCSRNSKDWCGSLLAPSLRSPFCFRQSSMPDSRSSGSRLTVNVPIKANSLDGFAHHRQDSLSVQPVSTVASAGLCKSDSCLYQRGKTDQITDMLIHETWASSIESLMRKNKIIADEAEATEADQFYSDSPPHVEQYAKRLAANIVESGKSLIVVQQDSFDYMSREHVESKHPQSTTQIQPKPKTEEVNSDEKKEHVKSPGSLPAGQLREVPLIQIETDQRDEPDKDSESLTSCGPSAKGHQSKEKPPEALDGKHVVSSSPVSRSDAEIIGETKTAEEFPAHLSSSEESTGSWSQLANDEDNPDDTSSYLQLSERSLSMTNKLCCCLFLSELVEEKVFLKEQTENTEGNTSELSVGTANCQKDLLVINFDLEPECPDVELRATLQWIAASELGIPTIYFKKSQENRIEKFLDVVQLVQRKCWKVGDIFQAVVQYCKLSEEGRESTPSLFDWLLELG</sequence>
<comment type="similarity">
    <text evidence="1">Belongs to the AKAP110 family.</text>
</comment>
<dbReference type="Ensembl" id="ENSJHYT00000024184.1">
    <property type="protein sequence ID" value="ENSJHYP00000020055.1"/>
    <property type="gene ID" value="ENSJHYG00000015211.1"/>
</dbReference>
<evidence type="ECO:0000256" key="1">
    <source>
        <dbReference type="ARBA" id="ARBA00005764"/>
    </source>
</evidence>
<feature type="region of interest" description="Disordered" evidence="3">
    <location>
        <begin position="295"/>
        <end position="333"/>
    </location>
</feature>
<feature type="compositionally biased region" description="Low complexity" evidence="3">
    <location>
        <begin position="1446"/>
        <end position="1456"/>
    </location>
</feature>
<feature type="region of interest" description="Disordered" evidence="3">
    <location>
        <begin position="751"/>
        <end position="805"/>
    </location>
</feature>
<feature type="compositionally biased region" description="Basic and acidic residues" evidence="3">
    <location>
        <begin position="1345"/>
        <end position="1360"/>
    </location>
</feature>
<reference evidence="5" key="1">
    <citation type="submission" date="2025-08" db="UniProtKB">
        <authorList>
            <consortium name="Ensembl"/>
        </authorList>
    </citation>
    <scope>IDENTIFICATION</scope>
</reference>
<accession>A0A8C5JM11</accession>
<feature type="domain" description="A-kinase anchor 110kDa C-terminal" evidence="4">
    <location>
        <begin position="1526"/>
        <end position="1614"/>
    </location>
</feature>
<evidence type="ECO:0000313" key="6">
    <source>
        <dbReference type="Proteomes" id="UP000694408"/>
    </source>
</evidence>
<dbReference type="GO" id="GO:0005739">
    <property type="term" value="C:mitochondrion"/>
    <property type="evidence" value="ECO:0007669"/>
    <property type="project" value="TreeGrafter"/>
</dbReference>
<feature type="region of interest" description="Disordered" evidence="3">
    <location>
        <begin position="168"/>
        <end position="202"/>
    </location>
</feature>
<keyword evidence="6" id="KW-1185">Reference proteome</keyword>
<feature type="compositionally biased region" description="Basic and acidic residues" evidence="3">
    <location>
        <begin position="1404"/>
        <end position="1417"/>
    </location>
</feature>
<dbReference type="OMA" id="VNVFANE"/>
<dbReference type="Proteomes" id="UP000694408">
    <property type="component" value="Unplaced"/>
</dbReference>
<proteinExistence type="inferred from homology"/>
<dbReference type="Pfam" id="PF05716">
    <property type="entry name" value="AKAP_110"/>
    <property type="match status" value="1"/>
</dbReference>
<dbReference type="InterPro" id="IPR018292">
    <property type="entry name" value="AKAP_110_C"/>
</dbReference>
<reference evidence="5" key="2">
    <citation type="submission" date="2025-09" db="UniProtKB">
        <authorList>
            <consortium name="Ensembl"/>
        </authorList>
    </citation>
    <scope>IDENTIFICATION</scope>
</reference>
<organism evidence="5 6">
    <name type="scientific">Junco hyemalis</name>
    <name type="common">Dark-eyed junco</name>
    <dbReference type="NCBI Taxonomy" id="40217"/>
    <lineage>
        <taxon>Eukaryota</taxon>
        <taxon>Metazoa</taxon>
        <taxon>Chordata</taxon>
        <taxon>Craniata</taxon>
        <taxon>Vertebrata</taxon>
        <taxon>Euteleostomi</taxon>
        <taxon>Archelosauria</taxon>
        <taxon>Archosauria</taxon>
        <taxon>Dinosauria</taxon>
        <taxon>Saurischia</taxon>
        <taxon>Theropoda</taxon>
        <taxon>Coelurosauria</taxon>
        <taxon>Aves</taxon>
        <taxon>Neognathae</taxon>
        <taxon>Neoaves</taxon>
        <taxon>Telluraves</taxon>
        <taxon>Australaves</taxon>
        <taxon>Passeriformes</taxon>
        <taxon>Passerellidae</taxon>
        <taxon>Junco</taxon>
    </lineage>
</organism>
<dbReference type="GO" id="GO:0051018">
    <property type="term" value="F:protein kinase A binding"/>
    <property type="evidence" value="ECO:0007669"/>
    <property type="project" value="TreeGrafter"/>
</dbReference>
<evidence type="ECO:0000256" key="3">
    <source>
        <dbReference type="SAM" id="MobiDB-lite"/>
    </source>
</evidence>
<dbReference type="InterPro" id="IPR008382">
    <property type="entry name" value="SPHK1-interactor_AKAP_110"/>
</dbReference>
<evidence type="ECO:0000313" key="5">
    <source>
        <dbReference type="Ensembl" id="ENSJHYP00000020055.1"/>
    </source>
</evidence>
<feature type="compositionally biased region" description="Basic and acidic residues" evidence="3">
    <location>
        <begin position="310"/>
        <end position="324"/>
    </location>
</feature>
<evidence type="ECO:0000256" key="2">
    <source>
        <dbReference type="ARBA" id="ARBA00022553"/>
    </source>
</evidence>
<keyword evidence="2" id="KW-0597">Phosphoprotein</keyword>